<protein>
    <submittedName>
        <fullName evidence="3">Uncharacterized protein</fullName>
    </submittedName>
</protein>
<reference evidence="3 4" key="1">
    <citation type="submission" date="2015-04" db="EMBL/GenBank/DDBJ databases">
        <title>Comparative genomics of rhizobia nodulating Arachis hypogaea in China.</title>
        <authorList>
            <person name="Li Y."/>
        </authorList>
    </citation>
    <scope>NUCLEOTIDE SEQUENCE [LARGE SCALE GENOMIC DNA]</scope>
    <source>
        <strain evidence="3 4">CCBAU 51787</strain>
    </source>
</reference>
<dbReference type="Proteomes" id="UP000290565">
    <property type="component" value="Unassembled WGS sequence"/>
</dbReference>
<accession>A0A4Q0RVN2</accession>
<name>A0A4Q0RVN2_9BRAD</name>
<gene>
    <name evidence="3" type="ORF">XH94_37195</name>
</gene>
<sequence>MKTPLIVALLILWSSVTAAQTPIFRPKPDDEYVREQIRQASQEAQEGGERPARDADADRGQKPAKQAAAKKEPAKPQRKSP</sequence>
<comment type="caution">
    <text evidence="3">The sequence shown here is derived from an EMBL/GenBank/DDBJ whole genome shotgun (WGS) entry which is preliminary data.</text>
</comment>
<organism evidence="3 4">
    <name type="scientific">Bradyrhizobium zhanjiangense</name>
    <dbReference type="NCBI Taxonomy" id="1325107"/>
    <lineage>
        <taxon>Bacteria</taxon>
        <taxon>Pseudomonadati</taxon>
        <taxon>Pseudomonadota</taxon>
        <taxon>Alphaproteobacteria</taxon>
        <taxon>Hyphomicrobiales</taxon>
        <taxon>Nitrobacteraceae</taxon>
        <taxon>Bradyrhizobium</taxon>
    </lineage>
</organism>
<keyword evidence="2" id="KW-0732">Signal</keyword>
<evidence type="ECO:0000313" key="3">
    <source>
        <dbReference type="EMBL" id="RXH23014.1"/>
    </source>
</evidence>
<feature type="region of interest" description="Disordered" evidence="1">
    <location>
        <begin position="38"/>
        <end position="81"/>
    </location>
</feature>
<evidence type="ECO:0000313" key="4">
    <source>
        <dbReference type="Proteomes" id="UP000290565"/>
    </source>
</evidence>
<dbReference type="AlphaFoldDB" id="A0A4Q0RVN2"/>
<evidence type="ECO:0000256" key="2">
    <source>
        <dbReference type="SAM" id="SignalP"/>
    </source>
</evidence>
<feature type="signal peptide" evidence="2">
    <location>
        <begin position="1"/>
        <end position="19"/>
    </location>
</feature>
<feature type="compositionally biased region" description="Basic and acidic residues" evidence="1">
    <location>
        <begin position="47"/>
        <end position="61"/>
    </location>
</feature>
<dbReference type="EMBL" id="LBJM01000203">
    <property type="protein sequence ID" value="RXH23014.1"/>
    <property type="molecule type" value="Genomic_DNA"/>
</dbReference>
<proteinExistence type="predicted"/>
<evidence type="ECO:0000256" key="1">
    <source>
        <dbReference type="SAM" id="MobiDB-lite"/>
    </source>
</evidence>
<feature type="chain" id="PRO_5020264984" evidence="2">
    <location>
        <begin position="20"/>
        <end position="81"/>
    </location>
</feature>